<sequence length="803" mass="89891">MSGFELLLGNDFLQQFRAIHIDYESKGSSFTTGKSPLAEITSLQAEQTQQNRLVSSDRQEIPAYTVKQIPAAVSNKIEGSCIVTPSGPLLATTSLSTGHALVQMDLEKIPVANLSPKTVWLEKGVTLGILEKHSEAKEIGEAQEILTLDASEEDQHSSVEKKELLKHLEGRIGENLTKEEKEETVNILKQFIHCFALNEDDLGYCSVVKHNINTANASPIHQLPYKSAWKERVKKDGTWRFCVDYRKLNAVTVKDSYPLPRIADTLSRLEGATFFSSMDLQSGYHQVPVVDSDRPKTAFITADGLYQFRTLPFGLTNAPGTFQRAMDIILAGLRWSTCLIYLDDVIIYSATFQQHLERLRLVLSCLSQAGLKLKWSKCSFMEHTLKVLGHLISKEGVAPDPEKLEAVQSFPSPNEGHSTANKVKRVQSFLGLCSYYRRHIQGFASIARPLTTLTKKEIPFTGWSISSNELWIAYRESTVSVAAMENSFRLFIHVPIFDHAQQYKLFQIINLPGATDNGTHGVLFGNLPDYLAVSADLETFLELSKDDVQDCSKIGRPLCKFHTGISKRTARKSCAIAVFLNDTPRINTQCKKKFTEWRGPEVIYLGTNQWVYSATKPHEIVFSCPPGGEQPPLRTATLPPVGMFEIPLGCTARTEEWVFPASMEGNVMAPKLQAVVLPSVKIFSQDVNITPTKKHPFVELPRENMSSVDIISQLLQRNAQASLSTEMTGEQIHNLITENRKQKESYSTRYPYELVTAIILLTLGIIALAYRQYILTVRLAVHEQYDNPPPGDRGRDEVQTQDV</sequence>
<dbReference type="InterPro" id="IPR051320">
    <property type="entry name" value="Viral_Replic_Matur_Polypro"/>
</dbReference>
<keyword evidence="1" id="KW-1133">Transmembrane helix</keyword>
<dbReference type="SUPFAM" id="SSF56672">
    <property type="entry name" value="DNA/RNA polymerases"/>
    <property type="match status" value="1"/>
</dbReference>
<dbReference type="Proteomes" id="UP000820818">
    <property type="component" value="Linkage Group LG8"/>
</dbReference>
<dbReference type="InterPro" id="IPR022048">
    <property type="entry name" value="Envelope_fusion-like"/>
</dbReference>
<dbReference type="GO" id="GO:0071897">
    <property type="term" value="P:DNA biosynthetic process"/>
    <property type="evidence" value="ECO:0007669"/>
    <property type="project" value="UniProtKB-ARBA"/>
</dbReference>
<keyword evidence="4" id="KW-1185">Reference proteome</keyword>
<dbReference type="InterPro" id="IPR043128">
    <property type="entry name" value="Rev_trsase/Diguanyl_cyclase"/>
</dbReference>
<accession>A0AAD5PSR1</accession>
<protein>
    <recommendedName>
        <fullName evidence="2">Reverse transcriptase domain-containing protein</fullName>
    </recommendedName>
</protein>
<comment type="caution">
    <text evidence="3">The sequence shown here is derived from an EMBL/GenBank/DDBJ whole genome shotgun (WGS) entry which is preliminary data.</text>
</comment>
<feature type="transmembrane region" description="Helical" evidence="1">
    <location>
        <begin position="750"/>
        <end position="770"/>
    </location>
</feature>
<dbReference type="InterPro" id="IPR043502">
    <property type="entry name" value="DNA/RNA_pol_sf"/>
</dbReference>
<evidence type="ECO:0000259" key="2">
    <source>
        <dbReference type="PROSITE" id="PS50878"/>
    </source>
</evidence>
<evidence type="ECO:0000313" key="3">
    <source>
        <dbReference type="EMBL" id="KAI9553830.1"/>
    </source>
</evidence>
<reference evidence="3 4" key="1">
    <citation type="submission" date="2022-05" db="EMBL/GenBank/DDBJ databases">
        <title>A multi-omics perspective on studying reproductive biology in Daphnia sinensis.</title>
        <authorList>
            <person name="Jia J."/>
        </authorList>
    </citation>
    <scope>NUCLEOTIDE SEQUENCE [LARGE SCALE GENOMIC DNA]</scope>
    <source>
        <strain evidence="3 4">WSL</strain>
    </source>
</reference>
<evidence type="ECO:0000256" key="1">
    <source>
        <dbReference type="SAM" id="Phobius"/>
    </source>
</evidence>
<dbReference type="PANTHER" id="PTHR33064">
    <property type="entry name" value="POL PROTEIN"/>
    <property type="match status" value="1"/>
</dbReference>
<dbReference type="AlphaFoldDB" id="A0AAD5PSR1"/>
<dbReference type="Gene3D" id="3.30.70.270">
    <property type="match status" value="2"/>
</dbReference>
<dbReference type="CDD" id="cd01647">
    <property type="entry name" value="RT_LTR"/>
    <property type="match status" value="1"/>
</dbReference>
<keyword evidence="1" id="KW-0812">Transmembrane</keyword>
<dbReference type="PROSITE" id="PS50878">
    <property type="entry name" value="RT_POL"/>
    <property type="match status" value="1"/>
</dbReference>
<proteinExistence type="predicted"/>
<dbReference type="PANTHER" id="PTHR33064:SF37">
    <property type="entry name" value="RIBONUCLEASE H"/>
    <property type="match status" value="1"/>
</dbReference>
<gene>
    <name evidence="3" type="ORF">GHT06_019099</name>
</gene>
<dbReference type="Gene3D" id="3.10.10.10">
    <property type="entry name" value="HIV Type 1 Reverse Transcriptase, subunit A, domain 1"/>
    <property type="match status" value="1"/>
</dbReference>
<dbReference type="Pfam" id="PF12259">
    <property type="entry name" value="Baculo_F"/>
    <property type="match status" value="1"/>
</dbReference>
<feature type="domain" description="Reverse transcriptase" evidence="2">
    <location>
        <begin position="213"/>
        <end position="392"/>
    </location>
</feature>
<evidence type="ECO:0000313" key="4">
    <source>
        <dbReference type="Proteomes" id="UP000820818"/>
    </source>
</evidence>
<dbReference type="InterPro" id="IPR000477">
    <property type="entry name" value="RT_dom"/>
</dbReference>
<organism evidence="3 4">
    <name type="scientific">Daphnia sinensis</name>
    <dbReference type="NCBI Taxonomy" id="1820382"/>
    <lineage>
        <taxon>Eukaryota</taxon>
        <taxon>Metazoa</taxon>
        <taxon>Ecdysozoa</taxon>
        <taxon>Arthropoda</taxon>
        <taxon>Crustacea</taxon>
        <taxon>Branchiopoda</taxon>
        <taxon>Diplostraca</taxon>
        <taxon>Cladocera</taxon>
        <taxon>Anomopoda</taxon>
        <taxon>Daphniidae</taxon>
        <taxon>Daphnia</taxon>
        <taxon>Daphnia similis group</taxon>
    </lineage>
</organism>
<name>A0AAD5PSR1_9CRUS</name>
<keyword evidence="1" id="KW-0472">Membrane</keyword>
<dbReference type="EMBL" id="WJBH02000008">
    <property type="protein sequence ID" value="KAI9553830.1"/>
    <property type="molecule type" value="Genomic_DNA"/>
</dbReference>
<dbReference type="Pfam" id="PF00078">
    <property type="entry name" value="RVT_1"/>
    <property type="match status" value="1"/>
</dbReference>